<protein>
    <recommendedName>
        <fullName evidence="2">Retrotransposon gag domain-containing protein</fullName>
    </recommendedName>
</protein>
<evidence type="ECO:0000256" key="1">
    <source>
        <dbReference type="SAM" id="MobiDB-lite"/>
    </source>
</evidence>
<feature type="region of interest" description="Disordered" evidence="1">
    <location>
        <begin position="268"/>
        <end position="311"/>
    </location>
</feature>
<dbReference type="PANTHER" id="PTHR15503:SF22">
    <property type="entry name" value="TRANSPOSON TY3-I GAG POLYPROTEIN"/>
    <property type="match status" value="1"/>
</dbReference>
<dbReference type="EMBL" id="KL985597">
    <property type="protein sequence ID" value="KFK22782.1"/>
    <property type="molecule type" value="Genomic_DNA"/>
</dbReference>
<organism evidence="3 4">
    <name type="scientific">Arabis alpina</name>
    <name type="common">Alpine rock-cress</name>
    <dbReference type="NCBI Taxonomy" id="50452"/>
    <lineage>
        <taxon>Eukaryota</taxon>
        <taxon>Viridiplantae</taxon>
        <taxon>Streptophyta</taxon>
        <taxon>Embryophyta</taxon>
        <taxon>Tracheophyta</taxon>
        <taxon>Spermatophyta</taxon>
        <taxon>Magnoliopsida</taxon>
        <taxon>eudicotyledons</taxon>
        <taxon>Gunneridae</taxon>
        <taxon>Pentapetalae</taxon>
        <taxon>rosids</taxon>
        <taxon>malvids</taxon>
        <taxon>Brassicales</taxon>
        <taxon>Brassicaceae</taxon>
        <taxon>Arabideae</taxon>
        <taxon>Arabis</taxon>
    </lineage>
</organism>
<feature type="compositionally biased region" description="Low complexity" evidence="1">
    <location>
        <begin position="286"/>
        <end position="296"/>
    </location>
</feature>
<evidence type="ECO:0000313" key="4">
    <source>
        <dbReference type="Proteomes" id="UP000029120"/>
    </source>
</evidence>
<gene>
    <name evidence="3" type="ORF">AALP_AAs59711U000100</name>
</gene>
<evidence type="ECO:0000313" key="3">
    <source>
        <dbReference type="EMBL" id="KFK22782.1"/>
    </source>
</evidence>
<dbReference type="InterPro" id="IPR032567">
    <property type="entry name" value="RTL1-rel"/>
</dbReference>
<dbReference type="Pfam" id="PF03732">
    <property type="entry name" value="Retrotrans_gag"/>
    <property type="match status" value="1"/>
</dbReference>
<dbReference type="AlphaFoldDB" id="A0A087FYT0"/>
<dbReference type="InterPro" id="IPR005162">
    <property type="entry name" value="Retrotrans_gag_dom"/>
</dbReference>
<feature type="domain" description="Retrotransposon gag" evidence="2">
    <location>
        <begin position="156"/>
        <end position="241"/>
    </location>
</feature>
<dbReference type="Proteomes" id="UP000029120">
    <property type="component" value="Unassembled WGS sequence"/>
</dbReference>
<evidence type="ECO:0000259" key="2">
    <source>
        <dbReference type="Pfam" id="PF03732"/>
    </source>
</evidence>
<feature type="non-terminal residue" evidence="3">
    <location>
        <position position="379"/>
    </location>
</feature>
<dbReference type="OrthoDB" id="1749511at2759"/>
<keyword evidence="4" id="KW-1185">Reference proteome</keyword>
<proteinExistence type="predicted"/>
<feature type="region of interest" description="Disordered" evidence="1">
    <location>
        <begin position="358"/>
        <end position="379"/>
    </location>
</feature>
<accession>A0A087FYT0</accession>
<dbReference type="PANTHER" id="PTHR15503">
    <property type="entry name" value="LDOC1 RELATED"/>
    <property type="match status" value="1"/>
</dbReference>
<sequence>MAPKADTELRIQALEASMEKIYGRVEEVAGAAELAQKETKESLQAVGTQLAEILQRLDGRIKPTTAMEEDVVIRGGEKVNSPANQNQVHTPILEQHWSSSRVDTQVVSLRPRENWLKKLEMPVCDGSDVYGCLAKAERFFKIGQYQDVERLGALSVNMVGKVSKWYDYETRRYPFKDWRTFKLKLLKRFGASRNLTPSERLFGLKQFGTIDDYVEEFEDLSAQVDMEDESLEAIFKNGLKPEIRALVRMLKPRGLDEMIETALDMEDKPVNNEGSRGRSNGGGMGTTRAGGNKFGNKNGGNGKRPHIRLSPAEFDEKKKKGECFKCDEKYFVGHRCANKELRVLLVVNGCEIELEEDGEESVRGDEVEEEQKEFMELSL</sequence>
<name>A0A087FYT0_ARAAL</name>
<reference evidence="4" key="1">
    <citation type="journal article" date="2015" name="Nat. Plants">
        <title>Genome expansion of Arabis alpina linked with retrotransposition and reduced symmetric DNA methylation.</title>
        <authorList>
            <person name="Willing E.M."/>
            <person name="Rawat V."/>
            <person name="Mandakova T."/>
            <person name="Maumus F."/>
            <person name="James G.V."/>
            <person name="Nordstroem K.J."/>
            <person name="Becker C."/>
            <person name="Warthmann N."/>
            <person name="Chica C."/>
            <person name="Szarzynska B."/>
            <person name="Zytnicki M."/>
            <person name="Albani M.C."/>
            <person name="Kiefer C."/>
            <person name="Bergonzi S."/>
            <person name="Castaings L."/>
            <person name="Mateos J.L."/>
            <person name="Berns M.C."/>
            <person name="Bujdoso N."/>
            <person name="Piofczyk T."/>
            <person name="de Lorenzo L."/>
            <person name="Barrero-Sicilia C."/>
            <person name="Mateos I."/>
            <person name="Piednoel M."/>
            <person name="Hagmann J."/>
            <person name="Chen-Min-Tao R."/>
            <person name="Iglesias-Fernandez R."/>
            <person name="Schuster S.C."/>
            <person name="Alonso-Blanco C."/>
            <person name="Roudier F."/>
            <person name="Carbonero P."/>
            <person name="Paz-Ares J."/>
            <person name="Davis S.J."/>
            <person name="Pecinka A."/>
            <person name="Quesneville H."/>
            <person name="Colot V."/>
            <person name="Lysak M.A."/>
            <person name="Weigel D."/>
            <person name="Coupland G."/>
            <person name="Schneeberger K."/>
        </authorList>
    </citation>
    <scope>NUCLEOTIDE SEQUENCE [LARGE SCALE GENOMIC DNA]</scope>
    <source>
        <strain evidence="4">cv. Pajares</strain>
    </source>
</reference>
<dbReference type="OMA" id="MEGEANH"/>
<dbReference type="Gramene" id="KFK22782">
    <property type="protein sequence ID" value="KFK22782"/>
    <property type="gene ID" value="AALP_AAs59711U000100"/>
</dbReference>